<accession>A0A699K652</accession>
<protein>
    <submittedName>
        <fullName evidence="5">Retrovirus-related Pol polyprotein from transposon TNT 1-94</fullName>
    </submittedName>
</protein>
<evidence type="ECO:0000256" key="1">
    <source>
        <dbReference type="ARBA" id="ARBA00022670"/>
    </source>
</evidence>
<reference evidence="5" key="1">
    <citation type="journal article" date="2019" name="Sci. Rep.">
        <title>Draft genome of Tanacetum cinerariifolium, the natural source of mosquito coil.</title>
        <authorList>
            <person name="Yamashiro T."/>
            <person name="Shiraishi A."/>
            <person name="Satake H."/>
            <person name="Nakayama K."/>
        </authorList>
    </citation>
    <scope>NUCLEOTIDE SEQUENCE</scope>
</reference>
<comment type="caution">
    <text evidence="5">The sequence shown here is derived from an EMBL/GenBank/DDBJ whole genome shotgun (WGS) entry which is preliminary data.</text>
</comment>
<dbReference type="PROSITE" id="PS50994">
    <property type="entry name" value="INTEGRASE"/>
    <property type="match status" value="1"/>
</dbReference>
<keyword evidence="2" id="KW-0479">Metal-binding</keyword>
<dbReference type="InterPro" id="IPR054722">
    <property type="entry name" value="PolX-like_BBD"/>
</dbReference>
<gene>
    <name evidence="5" type="ORF">Tci_650289</name>
</gene>
<dbReference type="InterPro" id="IPR001584">
    <property type="entry name" value="Integrase_cat-core"/>
</dbReference>
<dbReference type="SUPFAM" id="SSF53098">
    <property type="entry name" value="Ribonuclease H-like"/>
    <property type="match status" value="1"/>
</dbReference>
<keyword evidence="3" id="KW-0378">Hydrolase</keyword>
<dbReference type="InterPro" id="IPR036397">
    <property type="entry name" value="RNaseH_sf"/>
</dbReference>
<dbReference type="Pfam" id="PF22936">
    <property type="entry name" value="Pol_BBD"/>
    <property type="match status" value="1"/>
</dbReference>
<dbReference type="InterPro" id="IPR012337">
    <property type="entry name" value="RNaseH-like_sf"/>
</dbReference>
<evidence type="ECO:0000259" key="4">
    <source>
        <dbReference type="PROSITE" id="PS50994"/>
    </source>
</evidence>
<evidence type="ECO:0000313" key="5">
    <source>
        <dbReference type="EMBL" id="GFA78317.1"/>
    </source>
</evidence>
<dbReference type="InterPro" id="IPR013103">
    <property type="entry name" value="RVT_2"/>
</dbReference>
<dbReference type="Pfam" id="PF07727">
    <property type="entry name" value="RVT_2"/>
    <property type="match status" value="1"/>
</dbReference>
<dbReference type="GO" id="GO:0046872">
    <property type="term" value="F:metal ion binding"/>
    <property type="evidence" value="ECO:0007669"/>
    <property type="project" value="UniProtKB-KW"/>
</dbReference>
<organism evidence="5">
    <name type="scientific">Tanacetum cinerariifolium</name>
    <name type="common">Dalmatian daisy</name>
    <name type="synonym">Chrysanthemum cinerariifolium</name>
    <dbReference type="NCBI Taxonomy" id="118510"/>
    <lineage>
        <taxon>Eukaryota</taxon>
        <taxon>Viridiplantae</taxon>
        <taxon>Streptophyta</taxon>
        <taxon>Embryophyta</taxon>
        <taxon>Tracheophyta</taxon>
        <taxon>Spermatophyta</taxon>
        <taxon>Magnoliopsida</taxon>
        <taxon>eudicotyledons</taxon>
        <taxon>Gunneridae</taxon>
        <taxon>Pentapetalae</taxon>
        <taxon>asterids</taxon>
        <taxon>campanulids</taxon>
        <taxon>Asterales</taxon>
        <taxon>Asteraceae</taxon>
        <taxon>Asteroideae</taxon>
        <taxon>Anthemideae</taxon>
        <taxon>Anthemidinae</taxon>
        <taxon>Tanacetum</taxon>
    </lineage>
</organism>
<dbReference type="InterPro" id="IPR039537">
    <property type="entry name" value="Retrotran_Ty1/copia-like"/>
</dbReference>
<dbReference type="GO" id="GO:0015074">
    <property type="term" value="P:DNA integration"/>
    <property type="evidence" value="ECO:0007669"/>
    <property type="project" value="InterPro"/>
</dbReference>
<feature type="domain" description="Integrase catalytic" evidence="4">
    <location>
        <begin position="130"/>
        <end position="242"/>
    </location>
</feature>
<dbReference type="GO" id="GO:0003676">
    <property type="term" value="F:nucleic acid binding"/>
    <property type="evidence" value="ECO:0007669"/>
    <property type="project" value="InterPro"/>
</dbReference>
<dbReference type="PANTHER" id="PTHR42648">
    <property type="entry name" value="TRANSPOSASE, PUTATIVE-RELATED"/>
    <property type="match status" value="1"/>
</dbReference>
<feature type="non-terminal residue" evidence="5">
    <location>
        <position position="1"/>
    </location>
</feature>
<sequence length="458" mass="52137">IVQLILFIIDSGCTKHMIGNLKLLCNFIEKFLGTVRFGNDQFAPILGYGDFVQGNVMINMVYYVKCLNYNLFSVGQFCDADLEVAFRKSTCFVRDLQERYRIGLPKLKYVKDKLCSSYELSKAKRSSFKSKVVPSSKRRLNLLHMDLCGLMRVASINGKKYILVIVDDYSRYTWTLFLCSKDETPEVLKEFLMMIQRNLQAPVITVCTNRGTKFLNKTLNAFFKEEGIQHQTSTARTPEQNGSKGYRVYNKRIRMIVESIHICFDEIKEVLETSVANNSSGLIPQRQKASDYDNSDPVPHLQDVSSLAYDVPSQQELDLLFSPLYDEFFNAGSNPSTNIQSTLAPSTHTYVHAEENDNDQAEKGEQIPNDEFTNPFCAPAQEEAKSSSHNIAKGYAQEEGIDFEESFAPVARLEDVRIFIAYAAYKSFPIYQMDVKTAFLNGPLKEEVYGQVHFRNTS</sequence>
<dbReference type="Pfam" id="PF00665">
    <property type="entry name" value="rve"/>
    <property type="match status" value="1"/>
</dbReference>
<dbReference type="AlphaFoldDB" id="A0A699K652"/>
<dbReference type="PANTHER" id="PTHR42648:SF21">
    <property type="entry name" value="CYSTEINE-RICH RLK (RECEPTOR-LIKE PROTEIN KINASE) 8"/>
    <property type="match status" value="1"/>
</dbReference>
<keyword evidence="1" id="KW-0645">Protease</keyword>
<evidence type="ECO:0000256" key="3">
    <source>
        <dbReference type="ARBA" id="ARBA00022801"/>
    </source>
</evidence>
<dbReference type="GO" id="GO:0008233">
    <property type="term" value="F:peptidase activity"/>
    <property type="evidence" value="ECO:0007669"/>
    <property type="project" value="UniProtKB-KW"/>
</dbReference>
<proteinExistence type="predicted"/>
<dbReference type="Gene3D" id="3.30.420.10">
    <property type="entry name" value="Ribonuclease H-like superfamily/Ribonuclease H"/>
    <property type="match status" value="1"/>
</dbReference>
<dbReference type="GO" id="GO:0006508">
    <property type="term" value="P:proteolysis"/>
    <property type="evidence" value="ECO:0007669"/>
    <property type="project" value="UniProtKB-KW"/>
</dbReference>
<name>A0A699K652_TANCI</name>
<dbReference type="EMBL" id="BKCJ010487076">
    <property type="protein sequence ID" value="GFA78317.1"/>
    <property type="molecule type" value="Genomic_DNA"/>
</dbReference>
<evidence type="ECO:0000256" key="2">
    <source>
        <dbReference type="ARBA" id="ARBA00022723"/>
    </source>
</evidence>